<dbReference type="InterPro" id="IPR001296">
    <property type="entry name" value="Glyco_trans_1"/>
</dbReference>
<dbReference type="Proteomes" id="UP000824969">
    <property type="component" value="Chromosome"/>
</dbReference>
<feature type="domain" description="Glycosyl transferase family 1" evidence="1">
    <location>
        <begin position="110"/>
        <end position="265"/>
    </location>
</feature>
<protein>
    <submittedName>
        <fullName evidence="2">Glycosyl transferase</fullName>
    </submittedName>
</protein>
<reference evidence="2 3" key="1">
    <citation type="submission" date="2019-06" db="EMBL/GenBank/DDBJ databases">
        <title>Complete genome sequence of Methanoculleus chikugoensis strain MG62.</title>
        <authorList>
            <person name="Asakawa S."/>
            <person name="Dianou D."/>
        </authorList>
    </citation>
    <scope>NUCLEOTIDE SEQUENCE [LARGE SCALE GENOMIC DNA]</scope>
    <source>
        <strain evidence="2 3">MG62</strain>
    </source>
</reference>
<accession>A0ABM7H4W3</accession>
<name>A0ABM7H4W3_9EURY</name>
<dbReference type="PANTHER" id="PTHR12526">
    <property type="entry name" value="GLYCOSYLTRANSFERASE"/>
    <property type="match status" value="1"/>
</dbReference>
<dbReference type="CDD" id="cd03794">
    <property type="entry name" value="GT4_WbuB-like"/>
    <property type="match status" value="1"/>
</dbReference>
<proteinExistence type="predicted"/>
<evidence type="ECO:0000259" key="1">
    <source>
        <dbReference type="Pfam" id="PF00534"/>
    </source>
</evidence>
<sequence length="290" mass="33007">MLKEDWDVVHAADLDTYVPAILAAKSKRKQLVYDIFDFYADLVVLPAYVRNCVAAFDIYLMRFADAVIVVDPSRLRQIGKDGDNGINIIYNSPEDSRHLATVDMRQEQWKPFKIFYAGILGEGRDFESVIHAAKDIGDVLVEFAGFGYYAEYLRSISEQEPHVTFVGRIPYDDVISRTLQSDLLFALYDPDVPNNRYASPNKLFEAMMCGKPILISDGTAMAEIVREEKCGFVVPYGNADAIKHAILTLKENPALCKHLGKNGREAYEKKYNWENMEERLLKIYVGLQKK</sequence>
<organism evidence="2 3">
    <name type="scientific">Methanoculleus chikugoensis</name>
    <dbReference type="NCBI Taxonomy" id="118126"/>
    <lineage>
        <taxon>Archaea</taxon>
        <taxon>Methanobacteriati</taxon>
        <taxon>Methanobacteriota</taxon>
        <taxon>Stenosarchaea group</taxon>
        <taxon>Methanomicrobia</taxon>
        <taxon>Methanomicrobiales</taxon>
        <taxon>Methanomicrobiaceae</taxon>
        <taxon>Methanoculleus</taxon>
    </lineage>
</organism>
<dbReference type="Pfam" id="PF00534">
    <property type="entry name" value="Glycos_transf_1"/>
    <property type="match status" value="1"/>
</dbReference>
<keyword evidence="2" id="KW-0808">Transferase</keyword>
<evidence type="ECO:0000313" key="3">
    <source>
        <dbReference type="Proteomes" id="UP000824969"/>
    </source>
</evidence>
<evidence type="ECO:0000313" key="2">
    <source>
        <dbReference type="EMBL" id="BBL67635.1"/>
    </source>
</evidence>
<dbReference type="EMBL" id="AP019781">
    <property type="protein sequence ID" value="BBL67635.1"/>
    <property type="molecule type" value="Genomic_DNA"/>
</dbReference>
<gene>
    <name evidence="2" type="ORF">MchiMG62_08160</name>
</gene>
<dbReference type="GO" id="GO:0016740">
    <property type="term" value="F:transferase activity"/>
    <property type="evidence" value="ECO:0007669"/>
    <property type="project" value="UniProtKB-KW"/>
</dbReference>
<keyword evidence="3" id="KW-1185">Reference proteome</keyword>